<evidence type="ECO:0000256" key="3">
    <source>
        <dbReference type="ARBA" id="ARBA00022692"/>
    </source>
</evidence>
<feature type="domain" description="MacB-like periplasmic core" evidence="9">
    <location>
        <begin position="22"/>
        <end position="257"/>
    </location>
</feature>
<evidence type="ECO:0000256" key="1">
    <source>
        <dbReference type="ARBA" id="ARBA00004651"/>
    </source>
</evidence>
<dbReference type="InterPro" id="IPR025857">
    <property type="entry name" value="MacB_PCD"/>
</dbReference>
<organism evidence="10 11">
    <name type="scientific">Aeoliella straminimaris</name>
    <dbReference type="NCBI Taxonomy" id="2954799"/>
    <lineage>
        <taxon>Bacteria</taxon>
        <taxon>Pseudomonadati</taxon>
        <taxon>Planctomycetota</taxon>
        <taxon>Planctomycetia</taxon>
        <taxon>Pirellulales</taxon>
        <taxon>Lacipirellulaceae</taxon>
        <taxon>Aeoliella</taxon>
    </lineage>
</organism>
<keyword evidence="11" id="KW-1185">Reference proteome</keyword>
<gene>
    <name evidence="10" type="ORF">NG895_08185</name>
</gene>
<evidence type="ECO:0000313" key="11">
    <source>
        <dbReference type="Proteomes" id="UP001155241"/>
    </source>
</evidence>
<dbReference type="Proteomes" id="UP001155241">
    <property type="component" value="Unassembled WGS sequence"/>
</dbReference>
<dbReference type="AlphaFoldDB" id="A0A9X2F8N1"/>
<dbReference type="Pfam" id="PF02687">
    <property type="entry name" value="FtsX"/>
    <property type="match status" value="1"/>
</dbReference>
<evidence type="ECO:0000256" key="6">
    <source>
        <dbReference type="ARBA" id="ARBA00038076"/>
    </source>
</evidence>
<keyword evidence="4 7" id="KW-1133">Transmembrane helix</keyword>
<name>A0A9X2F8N1_9BACT</name>
<dbReference type="InterPro" id="IPR050250">
    <property type="entry name" value="Macrolide_Exporter_MacB"/>
</dbReference>
<dbReference type="InterPro" id="IPR003838">
    <property type="entry name" value="ABC3_permease_C"/>
</dbReference>
<accession>A0A9X2F8N1</accession>
<keyword evidence="5 7" id="KW-0472">Membrane</keyword>
<protein>
    <submittedName>
        <fullName evidence="10">ABC transporter permease</fullName>
    </submittedName>
</protein>
<dbReference type="PANTHER" id="PTHR30572">
    <property type="entry name" value="MEMBRANE COMPONENT OF TRANSPORTER-RELATED"/>
    <property type="match status" value="1"/>
</dbReference>
<evidence type="ECO:0000256" key="5">
    <source>
        <dbReference type="ARBA" id="ARBA00023136"/>
    </source>
</evidence>
<evidence type="ECO:0000256" key="2">
    <source>
        <dbReference type="ARBA" id="ARBA00022475"/>
    </source>
</evidence>
<feature type="transmembrane region" description="Helical" evidence="7">
    <location>
        <begin position="343"/>
        <end position="369"/>
    </location>
</feature>
<comment type="caution">
    <text evidence="10">The sequence shown here is derived from an EMBL/GenBank/DDBJ whole genome shotgun (WGS) entry which is preliminary data.</text>
</comment>
<keyword evidence="2" id="KW-1003">Cell membrane</keyword>
<comment type="subcellular location">
    <subcellularLocation>
        <location evidence="1">Cell membrane</location>
        <topology evidence="1">Multi-pass membrane protein</topology>
    </subcellularLocation>
</comment>
<keyword evidence="3 7" id="KW-0812">Transmembrane</keyword>
<feature type="transmembrane region" description="Helical" evidence="7">
    <location>
        <begin position="290"/>
        <end position="316"/>
    </location>
</feature>
<evidence type="ECO:0000256" key="4">
    <source>
        <dbReference type="ARBA" id="ARBA00022989"/>
    </source>
</evidence>
<dbReference type="EMBL" id="JAMXLR010000026">
    <property type="protein sequence ID" value="MCO6043884.1"/>
    <property type="molecule type" value="Genomic_DNA"/>
</dbReference>
<proteinExistence type="inferred from homology"/>
<feature type="transmembrane region" description="Helical" evidence="7">
    <location>
        <begin position="398"/>
        <end position="420"/>
    </location>
</feature>
<reference evidence="10" key="1">
    <citation type="submission" date="2022-06" db="EMBL/GenBank/DDBJ databases">
        <title>Aeoliella straminimaris, a novel planctomycete from sediments.</title>
        <authorList>
            <person name="Vitorino I.R."/>
            <person name="Lage O.M."/>
        </authorList>
    </citation>
    <scope>NUCLEOTIDE SEQUENCE</scope>
    <source>
        <strain evidence="10">ICT_H6.2</strain>
    </source>
</reference>
<dbReference type="RefSeq" id="WP_252851986.1">
    <property type="nucleotide sequence ID" value="NZ_JAMXLR010000026.1"/>
</dbReference>
<comment type="similarity">
    <text evidence="6">Belongs to the ABC-4 integral membrane protein family.</text>
</comment>
<feature type="transmembrane region" description="Helical" evidence="7">
    <location>
        <begin position="20"/>
        <end position="41"/>
    </location>
</feature>
<dbReference type="Pfam" id="PF12704">
    <property type="entry name" value="MacB_PCD"/>
    <property type="match status" value="1"/>
</dbReference>
<dbReference type="GO" id="GO:0022857">
    <property type="term" value="F:transmembrane transporter activity"/>
    <property type="evidence" value="ECO:0007669"/>
    <property type="project" value="TreeGrafter"/>
</dbReference>
<evidence type="ECO:0000313" key="10">
    <source>
        <dbReference type="EMBL" id="MCO6043884.1"/>
    </source>
</evidence>
<dbReference type="PANTHER" id="PTHR30572:SF4">
    <property type="entry name" value="ABC TRANSPORTER PERMEASE YTRF"/>
    <property type="match status" value="1"/>
</dbReference>
<evidence type="ECO:0000259" key="8">
    <source>
        <dbReference type="Pfam" id="PF02687"/>
    </source>
</evidence>
<evidence type="ECO:0000256" key="7">
    <source>
        <dbReference type="SAM" id="Phobius"/>
    </source>
</evidence>
<sequence>MLAWWRTIRLSIKELMLHPLRSSLTVLGIFIGVSSVIWLLAIGEGIGRKAEEQIVDLGARNIILNTVKPSGDQAGEGLYGVTREDFRRLKNTLEGHLERTVPIRALSKEFGRGPRTMEGRLVGTTAGFLEVMRMDVEEGGRFFAPIDSIEERPYCVLGPEARNELVPYGDPIGATVRIGDEFYEVIGVMKQKKSHSSDEKIKTDDYSKDIYIPIETFWRRIGDVIITTGSGLFKRDIVEVSQIVLEVQEQDQVLEMAQVVQDTLAAEHTMPDYTMTVPFELLEQARTTRLLFIVFLGMIAAISLVVGGIGIMNIMLATVTERTREIGIRRALGAKRHDITRQFLIESIVLSTIGGLLGIAAGLTCPLLASPVRRTLFYLFPSQMAALPEEIRNVEPMLVTWSIPLSLAIAVAVGVLFGVYPAMKAAQLDPIEALRHE</sequence>
<feature type="domain" description="ABC3 transporter permease C-terminal" evidence="8">
    <location>
        <begin position="298"/>
        <end position="430"/>
    </location>
</feature>
<dbReference type="GO" id="GO:0005886">
    <property type="term" value="C:plasma membrane"/>
    <property type="evidence" value="ECO:0007669"/>
    <property type="project" value="UniProtKB-SubCell"/>
</dbReference>
<evidence type="ECO:0000259" key="9">
    <source>
        <dbReference type="Pfam" id="PF12704"/>
    </source>
</evidence>